<protein>
    <submittedName>
        <fullName evidence="2">Lysophospholipase L1-like esterase</fullName>
    </submittedName>
</protein>
<evidence type="ECO:0000313" key="2">
    <source>
        <dbReference type="EMBL" id="MBA8951219.1"/>
    </source>
</evidence>
<dbReference type="Pfam" id="PF13472">
    <property type="entry name" value="Lipase_GDSL_2"/>
    <property type="match status" value="1"/>
</dbReference>
<dbReference type="Proteomes" id="UP000572680">
    <property type="component" value="Unassembled WGS sequence"/>
</dbReference>
<accession>A0A7W3LN87</accession>
<name>A0A7W3LN87_ACTNM</name>
<proteinExistence type="predicted"/>
<dbReference type="AlphaFoldDB" id="A0A7W3LN87"/>
<reference evidence="2 3" key="1">
    <citation type="submission" date="2020-08" db="EMBL/GenBank/DDBJ databases">
        <title>Genomic Encyclopedia of Type Strains, Phase IV (KMG-IV): sequencing the most valuable type-strain genomes for metagenomic binning, comparative biology and taxonomic classification.</title>
        <authorList>
            <person name="Goeker M."/>
        </authorList>
    </citation>
    <scope>NUCLEOTIDE SEQUENCE [LARGE SCALE GENOMIC DNA]</scope>
    <source>
        <strain evidence="2 3">DSM 44197</strain>
    </source>
</reference>
<dbReference type="SUPFAM" id="SSF52266">
    <property type="entry name" value="SGNH hydrolase"/>
    <property type="match status" value="1"/>
</dbReference>
<sequence>MGDWVAGFRGAVISPYEEFRISEPRGFRDQTVRQVLRMAGGGERLRVRLSNRYGRAPLTVGAARVAGRGSGGAIVEGSDLAVRFGGAEQVTVPAGEEVVSDPVDRAVAAGEDLVLSLYLPDETGPATFQQFPMETAYVGAGDQVSAPELAGAEEVGSRFYVTGVDVFADARIAVAFGDSWFEGVGSTVGADRRSVDGLNERLDRGWVVNQGLAGNRLLTDEVGEHGLARFDRDVLAVPGVSHVLLHLGINDLLIPGMVGRPPARAEDLAAGYTELARRAREAGLTVLGATVGPIGGAVYPGAVTPEALAERRRVNEWLRSSDVFDSLFDVALAVGDPDDPERIRPEFVDPDGMHLNDAGARAMAGSVDLAALKL</sequence>
<dbReference type="PANTHER" id="PTHR43784">
    <property type="entry name" value="GDSL-LIKE LIPASE/ACYLHYDROLASE, PUTATIVE (AFU_ORTHOLOGUE AFUA_2G00820)-RELATED"/>
    <property type="match status" value="1"/>
</dbReference>
<keyword evidence="3" id="KW-1185">Reference proteome</keyword>
<feature type="domain" description="SGNH hydrolase-type esterase" evidence="1">
    <location>
        <begin position="175"/>
        <end position="362"/>
    </location>
</feature>
<evidence type="ECO:0000259" key="1">
    <source>
        <dbReference type="Pfam" id="PF13472"/>
    </source>
</evidence>
<dbReference type="Gene3D" id="3.40.50.1110">
    <property type="entry name" value="SGNH hydrolase"/>
    <property type="match status" value="1"/>
</dbReference>
<dbReference type="InterPro" id="IPR036514">
    <property type="entry name" value="SGNH_hydro_sf"/>
</dbReference>
<dbReference type="PANTHER" id="PTHR43784:SF2">
    <property type="entry name" value="GDSL-LIKE LIPASE_ACYLHYDROLASE, PUTATIVE (AFU_ORTHOLOGUE AFUA_2G00820)-RELATED"/>
    <property type="match status" value="1"/>
</dbReference>
<comment type="caution">
    <text evidence="2">The sequence shown here is derived from an EMBL/GenBank/DDBJ whole genome shotgun (WGS) entry which is preliminary data.</text>
</comment>
<organism evidence="2 3">
    <name type="scientific">Actinomadura namibiensis</name>
    <dbReference type="NCBI Taxonomy" id="182080"/>
    <lineage>
        <taxon>Bacteria</taxon>
        <taxon>Bacillati</taxon>
        <taxon>Actinomycetota</taxon>
        <taxon>Actinomycetes</taxon>
        <taxon>Streptosporangiales</taxon>
        <taxon>Thermomonosporaceae</taxon>
        <taxon>Actinomadura</taxon>
    </lineage>
</organism>
<dbReference type="InterPro" id="IPR013830">
    <property type="entry name" value="SGNH_hydro"/>
</dbReference>
<dbReference type="InterPro" id="IPR053140">
    <property type="entry name" value="GDSL_Rv0518-like"/>
</dbReference>
<dbReference type="RefSeq" id="WP_182843577.1">
    <property type="nucleotide sequence ID" value="NZ_BAAALP010000009.1"/>
</dbReference>
<gene>
    <name evidence="2" type="ORF">HNR61_002850</name>
</gene>
<evidence type="ECO:0000313" key="3">
    <source>
        <dbReference type="Proteomes" id="UP000572680"/>
    </source>
</evidence>
<dbReference type="EMBL" id="JACJIA010000003">
    <property type="protein sequence ID" value="MBA8951219.1"/>
    <property type="molecule type" value="Genomic_DNA"/>
</dbReference>